<dbReference type="GO" id="GO:0005886">
    <property type="term" value="C:plasma membrane"/>
    <property type="evidence" value="ECO:0007669"/>
    <property type="project" value="UniProtKB-SubCell"/>
</dbReference>
<feature type="transmembrane region" description="Helical" evidence="9">
    <location>
        <begin position="157"/>
        <end position="185"/>
    </location>
</feature>
<protein>
    <submittedName>
        <fullName evidence="11">Putative Na+/H+ antiporter NnaC</fullName>
    </submittedName>
</protein>
<evidence type="ECO:0000256" key="9">
    <source>
        <dbReference type="SAM" id="Phobius"/>
    </source>
</evidence>
<dbReference type="InterPro" id="IPR052180">
    <property type="entry name" value="NhaC_Na-H+_Antiporter"/>
</dbReference>
<evidence type="ECO:0000313" key="12">
    <source>
        <dbReference type="Proteomes" id="UP000002945"/>
    </source>
</evidence>
<keyword evidence="3" id="KW-0050">Antiport</keyword>
<comment type="subcellular location">
    <subcellularLocation>
        <location evidence="1">Cell membrane</location>
        <topology evidence="1">Multi-pass membrane protein</topology>
    </subcellularLocation>
</comment>
<feature type="transmembrane region" description="Helical" evidence="9">
    <location>
        <begin position="28"/>
        <end position="46"/>
    </location>
</feature>
<reference evidence="11 12" key="1">
    <citation type="journal article" date="2011" name="J. Bacteriol.">
        <title>Genome sequence of the algicidal bacterium Kordia algicida OT-1.</title>
        <authorList>
            <person name="Lee H.S."/>
            <person name="Kang S.G."/>
            <person name="Kwon K.K."/>
            <person name="Lee J.H."/>
            <person name="Kim S.J."/>
        </authorList>
    </citation>
    <scope>NUCLEOTIDE SEQUENCE [LARGE SCALE GENOMIC DNA]</scope>
    <source>
        <strain evidence="11 12">OT-1</strain>
    </source>
</reference>
<dbReference type="OrthoDB" id="9762978at2"/>
<evidence type="ECO:0000256" key="8">
    <source>
        <dbReference type="ARBA" id="ARBA00038435"/>
    </source>
</evidence>
<dbReference type="EMBL" id="ABIB01000018">
    <property type="protein sequence ID" value="EDP94423.1"/>
    <property type="molecule type" value="Genomic_DNA"/>
</dbReference>
<keyword evidence="7 9" id="KW-0472">Membrane</keyword>
<feature type="transmembrane region" description="Helical" evidence="9">
    <location>
        <begin position="58"/>
        <end position="74"/>
    </location>
</feature>
<sequence length="558" mass="60286">MQDKNNISETKANDQTIINNKELSIWEALIPVVILMGLLAYNIFLVEDQEWFGGYTNQIILLIGGGVAMISGFFNKVSFGLMLKEIWENLRSVFVPIMILFLVGALAGTWLVSGIIPAMVYYGLQVLSPEIFLPASVIIAAIISIATGSSWTTSATVGIALIGIGSALGIPTGMIAGAVISGAYFGDKMSPLSDTTNLAPAMAGTDLFTHIRYMTFTTVPTIVITLIVFAILSSTIETNGNGADTAFILETINNNFNITPWLFVVPLAVIALILLKTKPLIALLTGVVLAAIFAFIFQPDVMKKLSDSKMSVITNAIFTDTNIEIPDEQYVATFSEKELETIKADEDLKNIFTGDDVKKIYTKKDLAEVFAGHSLSQEAVATKADSLEKLITIKRLKKLFGSGGMNGMLWTIYLIICAMVFGGVMDAIGALSRITQALLKMATSVFGLFASTVASCLGLNIIASDQYLALVIPGKMFKKAYEDRGLAPENLSRTLEDSGTVTSVLIPWNTCGAYQSGVLGVGVGEYFMYAIFNWLSPFTTLLFAAFKIKIRQLQGKTA</sequence>
<feature type="transmembrane region" description="Helical" evidence="9">
    <location>
        <begin position="408"/>
        <end position="431"/>
    </location>
</feature>
<keyword evidence="12" id="KW-1185">Reference proteome</keyword>
<evidence type="ECO:0000256" key="6">
    <source>
        <dbReference type="ARBA" id="ARBA00022989"/>
    </source>
</evidence>
<dbReference type="HOGENOM" id="CLU_033405_1_0_10"/>
<organism evidence="11 12">
    <name type="scientific">Kordia algicida OT-1</name>
    <dbReference type="NCBI Taxonomy" id="391587"/>
    <lineage>
        <taxon>Bacteria</taxon>
        <taxon>Pseudomonadati</taxon>
        <taxon>Bacteroidota</taxon>
        <taxon>Flavobacteriia</taxon>
        <taxon>Flavobacteriales</taxon>
        <taxon>Flavobacteriaceae</taxon>
        <taxon>Kordia</taxon>
    </lineage>
</organism>
<feature type="transmembrane region" description="Helical" evidence="9">
    <location>
        <begin position="94"/>
        <end position="124"/>
    </location>
</feature>
<evidence type="ECO:0000256" key="5">
    <source>
        <dbReference type="ARBA" id="ARBA00022692"/>
    </source>
</evidence>
<dbReference type="eggNOG" id="COG1757">
    <property type="taxonomic scope" value="Bacteria"/>
</dbReference>
<proteinExistence type="inferred from homology"/>
<keyword evidence="5 9" id="KW-0812">Transmembrane</keyword>
<gene>
    <name evidence="11" type="ORF">KAOT1_04610</name>
</gene>
<evidence type="ECO:0000256" key="3">
    <source>
        <dbReference type="ARBA" id="ARBA00022449"/>
    </source>
</evidence>
<dbReference type="PANTHER" id="PTHR33451">
    <property type="entry name" value="MALATE-2H(+)/NA(+)-LACTATE ANTIPORTER"/>
    <property type="match status" value="1"/>
</dbReference>
<evidence type="ECO:0000256" key="2">
    <source>
        <dbReference type="ARBA" id="ARBA00022448"/>
    </source>
</evidence>
<keyword evidence="4" id="KW-1003">Cell membrane</keyword>
<dbReference type="STRING" id="391587.KAOT1_04610"/>
<comment type="caution">
    <text evidence="11">The sequence shown here is derived from an EMBL/GenBank/DDBJ whole genome shotgun (WGS) entry which is preliminary data.</text>
</comment>
<dbReference type="PANTHER" id="PTHR33451:SF3">
    <property type="entry name" value="MALATE-2H(+)_NA(+)-LACTATE ANTIPORTER"/>
    <property type="match status" value="1"/>
</dbReference>
<feature type="transmembrane region" description="Helical" evidence="9">
    <location>
        <begin position="443"/>
        <end position="463"/>
    </location>
</feature>
<feature type="domain" description="Na+/H+ antiporter NhaC-like C-terminal" evidence="10">
    <location>
        <begin position="182"/>
        <end position="299"/>
    </location>
</feature>
<feature type="domain" description="Na+/H+ antiporter NhaC-like C-terminal" evidence="10">
    <location>
        <begin position="389"/>
        <end position="547"/>
    </location>
</feature>
<dbReference type="Pfam" id="PF03553">
    <property type="entry name" value="Na_H_antiporter"/>
    <property type="match status" value="2"/>
</dbReference>
<keyword evidence="2" id="KW-0813">Transport</keyword>
<feature type="transmembrane region" description="Helical" evidence="9">
    <location>
        <begin position="256"/>
        <end position="275"/>
    </location>
</feature>
<comment type="similarity">
    <text evidence="8">Belongs to the NhaC Na(+)/H(+) (TC 2.A.35) antiporter family.</text>
</comment>
<keyword evidence="6 9" id="KW-1133">Transmembrane helix</keyword>
<evidence type="ECO:0000256" key="1">
    <source>
        <dbReference type="ARBA" id="ARBA00004651"/>
    </source>
</evidence>
<dbReference type="GO" id="GO:0015297">
    <property type="term" value="F:antiporter activity"/>
    <property type="evidence" value="ECO:0007669"/>
    <property type="project" value="UniProtKB-KW"/>
</dbReference>
<evidence type="ECO:0000256" key="4">
    <source>
        <dbReference type="ARBA" id="ARBA00022475"/>
    </source>
</evidence>
<evidence type="ECO:0000256" key="7">
    <source>
        <dbReference type="ARBA" id="ARBA00023136"/>
    </source>
</evidence>
<feature type="transmembrane region" description="Helical" evidence="9">
    <location>
        <begin position="526"/>
        <end position="546"/>
    </location>
</feature>
<dbReference type="InterPro" id="IPR018461">
    <property type="entry name" value="Na/H_Antiport_NhaC-like_C"/>
</dbReference>
<evidence type="ECO:0000313" key="11">
    <source>
        <dbReference type="EMBL" id="EDP94423.1"/>
    </source>
</evidence>
<feature type="transmembrane region" description="Helical" evidence="9">
    <location>
        <begin position="213"/>
        <end position="236"/>
    </location>
</feature>
<dbReference type="RefSeq" id="WP_007093493.1">
    <property type="nucleotide sequence ID" value="NZ_CP142125.1"/>
</dbReference>
<feature type="transmembrane region" description="Helical" evidence="9">
    <location>
        <begin position="280"/>
        <end position="297"/>
    </location>
</feature>
<dbReference type="Proteomes" id="UP000002945">
    <property type="component" value="Unassembled WGS sequence"/>
</dbReference>
<dbReference type="AlphaFoldDB" id="A9EC13"/>
<feature type="transmembrane region" description="Helical" evidence="9">
    <location>
        <begin position="131"/>
        <end position="151"/>
    </location>
</feature>
<evidence type="ECO:0000259" key="10">
    <source>
        <dbReference type="Pfam" id="PF03553"/>
    </source>
</evidence>
<accession>A9EC13</accession>
<name>A9EC13_9FLAO</name>